<sequence length="32" mass="3190">MLELGPSSKPGGVRCGGSWWSAGAFGVLALVV</sequence>
<dbReference type="EMBL" id="LXQA010244380">
    <property type="protein sequence ID" value="MCI37416.1"/>
    <property type="molecule type" value="Genomic_DNA"/>
</dbReference>
<protein>
    <submittedName>
        <fullName evidence="1">Uncharacterized protein</fullName>
    </submittedName>
</protein>
<comment type="caution">
    <text evidence="1">The sequence shown here is derived from an EMBL/GenBank/DDBJ whole genome shotgun (WGS) entry which is preliminary data.</text>
</comment>
<feature type="non-terminal residue" evidence="1">
    <location>
        <position position="32"/>
    </location>
</feature>
<evidence type="ECO:0000313" key="1">
    <source>
        <dbReference type="EMBL" id="MCI37416.1"/>
    </source>
</evidence>
<organism evidence="1 2">
    <name type="scientific">Trifolium medium</name>
    <dbReference type="NCBI Taxonomy" id="97028"/>
    <lineage>
        <taxon>Eukaryota</taxon>
        <taxon>Viridiplantae</taxon>
        <taxon>Streptophyta</taxon>
        <taxon>Embryophyta</taxon>
        <taxon>Tracheophyta</taxon>
        <taxon>Spermatophyta</taxon>
        <taxon>Magnoliopsida</taxon>
        <taxon>eudicotyledons</taxon>
        <taxon>Gunneridae</taxon>
        <taxon>Pentapetalae</taxon>
        <taxon>rosids</taxon>
        <taxon>fabids</taxon>
        <taxon>Fabales</taxon>
        <taxon>Fabaceae</taxon>
        <taxon>Papilionoideae</taxon>
        <taxon>50 kb inversion clade</taxon>
        <taxon>NPAAA clade</taxon>
        <taxon>Hologalegina</taxon>
        <taxon>IRL clade</taxon>
        <taxon>Trifolieae</taxon>
        <taxon>Trifolium</taxon>
    </lineage>
</organism>
<keyword evidence="2" id="KW-1185">Reference proteome</keyword>
<name>A0A392RPD9_9FABA</name>
<evidence type="ECO:0000313" key="2">
    <source>
        <dbReference type="Proteomes" id="UP000265520"/>
    </source>
</evidence>
<proteinExistence type="predicted"/>
<reference evidence="1 2" key="1">
    <citation type="journal article" date="2018" name="Front. Plant Sci.">
        <title>Red Clover (Trifolium pratense) and Zigzag Clover (T. medium) - A Picture of Genomic Similarities and Differences.</title>
        <authorList>
            <person name="Dluhosova J."/>
            <person name="Istvanek J."/>
            <person name="Nedelnik J."/>
            <person name="Repkova J."/>
        </authorList>
    </citation>
    <scope>NUCLEOTIDE SEQUENCE [LARGE SCALE GENOMIC DNA]</scope>
    <source>
        <strain evidence="2">cv. 10/8</strain>
        <tissue evidence="1">Leaf</tissue>
    </source>
</reference>
<accession>A0A392RPD9</accession>
<dbReference type="Proteomes" id="UP000265520">
    <property type="component" value="Unassembled WGS sequence"/>
</dbReference>
<dbReference type="AlphaFoldDB" id="A0A392RPD9"/>